<dbReference type="AlphaFoldDB" id="A0A1E1IW92"/>
<dbReference type="EMBL" id="CALQ01000869">
    <property type="protein sequence ID" value="CCM15541.1"/>
    <property type="molecule type" value="Genomic_DNA"/>
</dbReference>
<organism evidence="1">
    <name type="scientific">Leishmania guyanensis</name>
    <dbReference type="NCBI Taxonomy" id="5670"/>
    <lineage>
        <taxon>Eukaryota</taxon>
        <taxon>Discoba</taxon>
        <taxon>Euglenozoa</taxon>
        <taxon>Kinetoplastea</taxon>
        <taxon>Metakinetoplastina</taxon>
        <taxon>Trypanosomatida</taxon>
        <taxon>Trypanosomatidae</taxon>
        <taxon>Leishmaniinae</taxon>
        <taxon>Leishmania</taxon>
        <taxon>Leishmania guyanensis species complex</taxon>
    </lineage>
</organism>
<accession>A0A1E1IW92</accession>
<dbReference type="InterPro" id="IPR046341">
    <property type="entry name" value="SET_dom_sf"/>
</dbReference>
<name>A0A1E1IW92_LEIGU</name>
<protein>
    <submittedName>
        <fullName evidence="1">Uncharacterized protein</fullName>
    </submittedName>
</protein>
<dbReference type="SUPFAM" id="SSF82199">
    <property type="entry name" value="SET domain"/>
    <property type="match status" value="1"/>
</dbReference>
<evidence type="ECO:0000313" key="1">
    <source>
        <dbReference type="EMBL" id="CCM15541.1"/>
    </source>
</evidence>
<gene>
    <name evidence="1" type="primary">LgM4147LRVhigh.22.01020.00040</name>
    <name evidence="1" type="ORF">BN36_2230490</name>
</gene>
<sequence>MWKLASARLNVMVAPCVEYQYVATKGCYGLVCKAADTARDGEVLAVVPCLACTSPFMALASPWGQQLAAALHTYTLEENGVRVTYSKEAALTTAFTALAMQPRSPLEAYLRQMRLEEGDCASLRVALGPEKMVHMKKIDVLNSVVIAHIHEDLSRRHIHVPMADLLRAHRACASRCVDVPGSEEVFGGPSLVPVVDLVNHGITEPNVMVHMESTHRLGPLLRRHSRLNIMDNLVKADTFCVVMRATRDVMGGTEFTYPYADPAEDPSLYANKLYWASRFRFVPPDVT</sequence>
<reference evidence="1" key="1">
    <citation type="submission" date="2012-08" db="EMBL/GenBank/DDBJ databases">
        <title>Comparative genomics of metastatic and non-metastatic Leishmania guyanensis provides insights into polygenic factors involved in Leishmania RNA virus infection.</title>
        <authorList>
            <person name="Smith D."/>
            <person name="Hertz-Fowler C."/>
            <person name="Martin R."/>
            <person name="Dickens N."/>
            <person name="Fasel N."/>
            <person name="Falquet L."/>
            <person name="Beverley S."/>
            <person name="Zangger H."/>
            <person name="Calderon-Copete S."/>
            <person name="Mottram J."/>
            <person name="Xenarios I."/>
        </authorList>
    </citation>
    <scope>NUCLEOTIDE SEQUENCE</scope>
    <source>
        <strain evidence="1">MHOM/BR/75/M4147/SSU:IR2SAT-LUC</strain>
    </source>
</reference>
<proteinExistence type="predicted"/>
<dbReference type="Gene3D" id="3.90.1410.10">
    <property type="entry name" value="set domain protein methyltransferase, domain 1"/>
    <property type="match status" value="1"/>
</dbReference>